<keyword evidence="2" id="KW-1185">Reference proteome</keyword>
<evidence type="ECO:0000313" key="1">
    <source>
        <dbReference type="EMBL" id="MDG2990731.1"/>
    </source>
</evidence>
<accession>A0ABT6EY64</accession>
<name>A0ABT6EY64_9SYNE</name>
<evidence type="ECO:0000313" key="2">
    <source>
        <dbReference type="Proteomes" id="UP001154265"/>
    </source>
</evidence>
<dbReference type="Proteomes" id="UP001154265">
    <property type="component" value="Unassembled WGS sequence"/>
</dbReference>
<reference evidence="1" key="1">
    <citation type="journal article" date="2022" name="Genome Biol. Evol.">
        <title>A New Gene Family Diagnostic for Intracellular Biomineralization of Amorphous Ca Carbonates by Cyanobacteria.</title>
        <authorList>
            <person name="Benzerara K."/>
            <person name="Duprat E."/>
            <person name="Bitard-Feildel T."/>
            <person name="Caumes G."/>
            <person name="Cassier-Chauvat C."/>
            <person name="Chauvat F."/>
            <person name="Dezi M."/>
            <person name="Diop S.I."/>
            <person name="Gaschignard G."/>
            <person name="Gorgen S."/>
            <person name="Gugger M."/>
            <person name="Lopez-Garcia P."/>
            <person name="Millet M."/>
            <person name="Skouri-Panet F."/>
            <person name="Moreira D."/>
            <person name="Callebaut I."/>
        </authorList>
    </citation>
    <scope>NUCLEOTIDE SEQUENCE</scope>
    <source>
        <strain evidence="1">G9</strain>
    </source>
</reference>
<dbReference type="EMBL" id="JAKKUT010000002">
    <property type="protein sequence ID" value="MDG2990731.1"/>
    <property type="molecule type" value="Genomic_DNA"/>
</dbReference>
<organism evidence="1 2">
    <name type="scientific">Candidatus Synechococcus calcipolaris G9</name>
    <dbReference type="NCBI Taxonomy" id="1497997"/>
    <lineage>
        <taxon>Bacteria</taxon>
        <taxon>Bacillati</taxon>
        <taxon>Cyanobacteriota</taxon>
        <taxon>Cyanophyceae</taxon>
        <taxon>Synechococcales</taxon>
        <taxon>Synechococcaceae</taxon>
        <taxon>Synechococcus</taxon>
    </lineage>
</organism>
<reference evidence="1" key="2">
    <citation type="submission" date="2022-01" db="EMBL/GenBank/DDBJ databases">
        <authorList>
            <person name="Zivanovic Y."/>
            <person name="Moreira D."/>
            <person name="Lopez-Garcia P."/>
        </authorList>
    </citation>
    <scope>NUCLEOTIDE SEQUENCE</scope>
    <source>
        <strain evidence="1">G9</strain>
    </source>
</reference>
<protein>
    <submittedName>
        <fullName evidence="1">Uncharacterized protein</fullName>
    </submittedName>
</protein>
<sequence>MSNVLDLTQLTTQQLTSLLWEVKGTPQATAVYAELRSRPHRLKLQPNDPHWQAKLEEALTQGNDP</sequence>
<proteinExistence type="predicted"/>
<dbReference type="RefSeq" id="WP_277866632.1">
    <property type="nucleotide sequence ID" value="NZ_JAKKUT010000002.1"/>
</dbReference>
<comment type="caution">
    <text evidence="1">The sequence shown here is derived from an EMBL/GenBank/DDBJ whole genome shotgun (WGS) entry which is preliminary data.</text>
</comment>
<gene>
    <name evidence="1" type="ORF">L3556_07270</name>
</gene>